<dbReference type="Gramene" id="novel_model_401_5bd9a17a">
    <property type="protein sequence ID" value="cds.novel_model_401_5bd9a17a"/>
    <property type="gene ID" value="novel_gene_234_5bd9a17a"/>
</dbReference>
<accession>A0A803R1N8</accession>
<evidence type="ECO:0000313" key="1">
    <source>
        <dbReference type="EnsemblPlants" id="cds.novel_model_401_5bd9a17a"/>
    </source>
</evidence>
<dbReference type="KEGG" id="csav:115702382"/>
<dbReference type="EnsemblPlants" id="novel_model_401_5bd9a17a">
    <property type="protein sequence ID" value="cds.novel_model_401_5bd9a17a"/>
    <property type="gene ID" value="novel_gene_234_5bd9a17a"/>
</dbReference>
<dbReference type="PANTHER" id="PTHR35109">
    <property type="entry name" value="GLUTAMATE RACEMASE"/>
    <property type="match status" value="1"/>
</dbReference>
<name>A0A803R1N8_CANSA</name>
<dbReference type="AlphaFoldDB" id="A0A803R1N8"/>
<organism evidence="1 2">
    <name type="scientific">Cannabis sativa</name>
    <name type="common">Hemp</name>
    <name type="synonym">Marijuana</name>
    <dbReference type="NCBI Taxonomy" id="3483"/>
    <lineage>
        <taxon>Eukaryota</taxon>
        <taxon>Viridiplantae</taxon>
        <taxon>Streptophyta</taxon>
        <taxon>Embryophyta</taxon>
        <taxon>Tracheophyta</taxon>
        <taxon>Spermatophyta</taxon>
        <taxon>Magnoliopsida</taxon>
        <taxon>eudicotyledons</taxon>
        <taxon>Gunneridae</taxon>
        <taxon>Pentapetalae</taxon>
        <taxon>rosids</taxon>
        <taxon>fabids</taxon>
        <taxon>Rosales</taxon>
        <taxon>Cannabaceae</taxon>
        <taxon>Cannabis</taxon>
    </lineage>
</organism>
<keyword evidence="2" id="KW-1185">Reference proteome</keyword>
<reference evidence="1" key="2">
    <citation type="submission" date="2021-03" db="UniProtKB">
        <authorList>
            <consortium name="EnsemblPlants"/>
        </authorList>
    </citation>
    <scope>IDENTIFICATION</scope>
</reference>
<dbReference type="EMBL" id="UZAU01000009">
    <property type="status" value="NOT_ANNOTATED_CDS"/>
    <property type="molecule type" value="Genomic_DNA"/>
</dbReference>
<dbReference type="Proteomes" id="UP000596661">
    <property type="component" value="Chromosome 1"/>
</dbReference>
<dbReference type="PANTHER" id="PTHR35109:SF1">
    <property type="entry name" value="GLUTAMATE RACEMASE"/>
    <property type="match status" value="1"/>
</dbReference>
<evidence type="ECO:0000313" key="2">
    <source>
        <dbReference type="Proteomes" id="UP000596661"/>
    </source>
</evidence>
<dbReference type="OrthoDB" id="1930788at2759"/>
<evidence type="ECO:0008006" key="3">
    <source>
        <dbReference type="Google" id="ProtNLM"/>
    </source>
</evidence>
<gene>
    <name evidence="1" type="primary">LOC115702382</name>
</gene>
<reference evidence="1" key="1">
    <citation type="submission" date="2018-11" db="EMBL/GenBank/DDBJ databases">
        <authorList>
            <person name="Grassa J C."/>
        </authorList>
    </citation>
    <scope>NUCLEOTIDE SEQUENCE [LARGE SCALE GENOMIC DNA]</scope>
</reference>
<protein>
    <recommendedName>
        <fullName evidence="3">Late embryogenesis abundant protein</fullName>
    </recommendedName>
</protein>
<dbReference type="GeneID" id="115702382"/>
<proteinExistence type="predicted"/>
<sequence>MVRSTVTKARMLLLSSCMKAKQVGVDNHNGRAQFSKLIRGGVAGMKDSSSSHENKDGRILGNNNKIMNYNYKRDHEYEHDDEEEEEELVVGSSSWSKTRSYWSPHPYSGIYVPKGHEWVVDDVPKNAASFGDQTYWLRNVDGVDKPDPDLPYSPHQYYYSTL</sequence>
<dbReference type="RefSeq" id="XP_030485713.1">
    <property type="nucleotide sequence ID" value="XM_030629853.2"/>
</dbReference>